<evidence type="ECO:0000313" key="2">
    <source>
        <dbReference type="EMBL" id="MDR7298658.1"/>
    </source>
</evidence>
<comment type="caution">
    <text evidence="2">The sequence shown here is derived from an EMBL/GenBank/DDBJ whole genome shotgun (WGS) entry which is preliminary data.</text>
</comment>
<protein>
    <recommendedName>
        <fullName evidence="1">Nucleotidyltransferase-like domain-containing protein</fullName>
    </recommendedName>
</protein>
<accession>A0ABU1ZDY0</accession>
<evidence type="ECO:0000313" key="3">
    <source>
        <dbReference type="Proteomes" id="UP001180536"/>
    </source>
</evidence>
<feature type="domain" description="Nucleotidyltransferase-like" evidence="1">
    <location>
        <begin position="112"/>
        <end position="317"/>
    </location>
</feature>
<keyword evidence="3" id="KW-1185">Reference proteome</keyword>
<name>A0ABU1ZDY0_9BURK</name>
<dbReference type="InterPro" id="IPR058575">
    <property type="entry name" value="NTP_transf_8_dom"/>
</dbReference>
<gene>
    <name evidence="2" type="ORF">J2X16_004021</name>
</gene>
<evidence type="ECO:0000259" key="1">
    <source>
        <dbReference type="Pfam" id="PF12281"/>
    </source>
</evidence>
<reference evidence="2 3" key="1">
    <citation type="submission" date="2023-07" db="EMBL/GenBank/DDBJ databases">
        <title>Sorghum-associated microbial communities from plants grown in Nebraska, USA.</title>
        <authorList>
            <person name="Schachtman D."/>
        </authorList>
    </citation>
    <scope>NUCLEOTIDE SEQUENCE [LARGE SCALE GENOMIC DNA]</scope>
    <source>
        <strain evidence="2 3">BE310</strain>
    </source>
</reference>
<dbReference type="RefSeq" id="WP_310347708.1">
    <property type="nucleotide sequence ID" value="NZ_JAVDXQ010000005.1"/>
</dbReference>
<sequence length="347" mass="37717">MNLASSELSLGAQTSYAELFDMAKTIEATRFAALRGSFHQRQLKGNTYIYFNFRDTDGRTRSAYVGPDGPRTQQLIGAFESEMVAERLERLARRAQACMALGCAVVPGKDIKIIQKLASYGLFRGGGVLIGSHGFTALSNMLGVRWETRHGLRGNHSAPAGRHISIALPDGFELPEQDTIASLEIGQLPIREFSGLTSEAHRNPASPGVQIDLVSSEGTSDAVQASAPRIRIRQCEFVDFSVQGAVQGVVFGKTGASLVNLPDPARFAAQQLIFSGAESAGESIEPRRELEQAAALVAWHSEQNRTGHFGKAWREALQRGPEWRERGQIASRALLRLHPQLAHAFAG</sequence>
<proteinExistence type="predicted"/>
<dbReference type="Pfam" id="PF12281">
    <property type="entry name" value="NTP_transf_8"/>
    <property type="match status" value="1"/>
</dbReference>
<dbReference type="Proteomes" id="UP001180536">
    <property type="component" value="Unassembled WGS sequence"/>
</dbReference>
<organism evidence="2 3">
    <name type="scientific">Pelomonas aquatica</name>
    <dbReference type="NCBI Taxonomy" id="431058"/>
    <lineage>
        <taxon>Bacteria</taxon>
        <taxon>Pseudomonadati</taxon>
        <taxon>Pseudomonadota</taxon>
        <taxon>Betaproteobacteria</taxon>
        <taxon>Burkholderiales</taxon>
        <taxon>Sphaerotilaceae</taxon>
        <taxon>Roseateles</taxon>
    </lineage>
</organism>
<dbReference type="EMBL" id="JAVDXQ010000005">
    <property type="protein sequence ID" value="MDR7298658.1"/>
    <property type="molecule type" value="Genomic_DNA"/>
</dbReference>